<evidence type="ECO:0000313" key="1">
    <source>
        <dbReference type="EMBL" id="TCZ65555.1"/>
    </source>
</evidence>
<evidence type="ECO:0000313" key="2">
    <source>
        <dbReference type="Proteomes" id="UP000295023"/>
    </source>
</evidence>
<accession>A0A4R4DUJ3</accession>
<organism evidence="1 2">
    <name type="scientific">Roseicella aquatilis</name>
    <dbReference type="NCBI Taxonomy" id="2527868"/>
    <lineage>
        <taxon>Bacteria</taxon>
        <taxon>Pseudomonadati</taxon>
        <taxon>Pseudomonadota</taxon>
        <taxon>Alphaproteobacteria</taxon>
        <taxon>Acetobacterales</taxon>
        <taxon>Roseomonadaceae</taxon>
        <taxon>Roseicella</taxon>
    </lineage>
</organism>
<dbReference type="EMBL" id="SKBM01000003">
    <property type="protein sequence ID" value="TCZ65555.1"/>
    <property type="molecule type" value="Genomic_DNA"/>
</dbReference>
<dbReference type="OrthoDB" id="7219395at2"/>
<protein>
    <submittedName>
        <fullName evidence="1">Uncharacterized protein</fullName>
    </submittedName>
</protein>
<keyword evidence="2" id="KW-1185">Reference proteome</keyword>
<dbReference type="RefSeq" id="WP_132285232.1">
    <property type="nucleotide sequence ID" value="NZ_SKBM01000003.1"/>
</dbReference>
<proteinExistence type="predicted"/>
<comment type="caution">
    <text evidence="1">The sequence shown here is derived from an EMBL/GenBank/DDBJ whole genome shotgun (WGS) entry which is preliminary data.</text>
</comment>
<name>A0A4R4DUJ3_9PROT</name>
<gene>
    <name evidence="1" type="ORF">EXY23_05135</name>
</gene>
<dbReference type="Proteomes" id="UP000295023">
    <property type="component" value="Unassembled WGS sequence"/>
</dbReference>
<dbReference type="AlphaFoldDB" id="A0A4R4DUJ3"/>
<reference evidence="1 2" key="1">
    <citation type="submission" date="2019-03" db="EMBL/GenBank/DDBJ databases">
        <title>Paracraurococcus aquatilis NE82 genome sequence.</title>
        <authorList>
            <person name="Zhao Y."/>
            <person name="Du Z."/>
        </authorList>
    </citation>
    <scope>NUCLEOTIDE SEQUENCE [LARGE SCALE GENOMIC DNA]</scope>
    <source>
        <strain evidence="1 2">NE82</strain>
    </source>
</reference>
<sequence>MPQLGPYSRTDRLAKLDKRTKESRLLHEVRRDLTAHVGGEPTATQRMLIERAAQLSLQLALMERSAEGGALSERNGRQYLAWSGALTRTLRELGAAPAKPEKRRSLADLIARKGAEGGA</sequence>